<dbReference type="AlphaFoldDB" id="G3ASQ0"/>
<feature type="compositionally biased region" description="Polar residues" evidence="1">
    <location>
        <begin position="241"/>
        <end position="251"/>
    </location>
</feature>
<organism evidence="3">
    <name type="scientific">Spathaspora passalidarum (strain NRRL Y-27907 / 11-Y1)</name>
    <dbReference type="NCBI Taxonomy" id="619300"/>
    <lineage>
        <taxon>Eukaryota</taxon>
        <taxon>Fungi</taxon>
        <taxon>Dikarya</taxon>
        <taxon>Ascomycota</taxon>
        <taxon>Saccharomycotina</taxon>
        <taxon>Pichiomycetes</taxon>
        <taxon>Debaryomycetaceae</taxon>
        <taxon>Spathaspora</taxon>
    </lineage>
</organism>
<dbReference type="OrthoDB" id="10597407at2759"/>
<name>G3ASQ0_SPAPN</name>
<feature type="compositionally biased region" description="Polar residues" evidence="1">
    <location>
        <begin position="113"/>
        <end position="123"/>
    </location>
</feature>
<feature type="region of interest" description="Disordered" evidence="1">
    <location>
        <begin position="92"/>
        <end position="182"/>
    </location>
</feature>
<dbReference type="RefSeq" id="XP_007377146.1">
    <property type="nucleotide sequence ID" value="XM_007377084.1"/>
</dbReference>
<dbReference type="GeneID" id="18874565"/>
<gene>
    <name evidence="2" type="ORF">SPAPADRAFT_63040</name>
</gene>
<dbReference type="InParanoid" id="G3ASQ0"/>
<dbReference type="EMBL" id="GL996504">
    <property type="protein sequence ID" value="EGW31113.1"/>
    <property type="molecule type" value="Genomic_DNA"/>
</dbReference>
<feature type="compositionally biased region" description="Polar residues" evidence="1">
    <location>
        <begin position="163"/>
        <end position="182"/>
    </location>
</feature>
<sequence length="316" mass="33600">MHHGIPAPTPIPVAIPQREIYFVKHDPPSSLDSPASSYTPNLQFRKIWDDSSSNSRPRNASYFDPLASPGAGGAIAVGSGGGNFTIPRNSSVNSSYSTDSKQSYLPPPLATGINRSTSLVSPSTPDPGSVLPMAAPTIQQNQQQPPRSIPNDFHPTATKKPSFYSQTRPSLSDYSTTKSLPSIGSITSINSNASSVFSNKSSISSVTSLPPPPSAPTNSSLNKILTPTPTTRPPSTPLPQDNYSNTTNANNIVPVYPRVRSLSPQSMLTKDNGDSPKQQMGVPQPQKHRSLTSSPLSKEKNSKVSVNSLLDDSKVL</sequence>
<evidence type="ECO:0000313" key="3">
    <source>
        <dbReference type="Proteomes" id="UP000000709"/>
    </source>
</evidence>
<feature type="compositionally biased region" description="Polar residues" evidence="1">
    <location>
        <begin position="137"/>
        <end position="146"/>
    </location>
</feature>
<feature type="region of interest" description="Disordered" evidence="1">
    <location>
        <begin position="197"/>
        <end position="316"/>
    </location>
</feature>
<keyword evidence="3" id="KW-1185">Reference proteome</keyword>
<proteinExistence type="predicted"/>
<dbReference type="HOGENOM" id="CLU_880451_0_0_1"/>
<dbReference type="KEGG" id="spaa:SPAPADRAFT_63040"/>
<accession>G3ASQ0</accession>
<feature type="compositionally biased region" description="Polar residues" evidence="1">
    <location>
        <begin position="216"/>
        <end position="225"/>
    </location>
</feature>
<feature type="compositionally biased region" description="Low complexity" evidence="1">
    <location>
        <begin position="197"/>
        <end position="208"/>
    </location>
</feature>
<feature type="region of interest" description="Disordered" evidence="1">
    <location>
        <begin position="47"/>
        <end position="68"/>
    </location>
</feature>
<dbReference type="Proteomes" id="UP000000709">
    <property type="component" value="Unassembled WGS sequence"/>
</dbReference>
<evidence type="ECO:0000256" key="1">
    <source>
        <dbReference type="SAM" id="MobiDB-lite"/>
    </source>
</evidence>
<reference evidence="2 3" key="1">
    <citation type="journal article" date="2011" name="Proc. Natl. Acad. Sci. U.S.A.">
        <title>Comparative genomics of xylose-fermenting fungi for enhanced biofuel production.</title>
        <authorList>
            <person name="Wohlbach D.J."/>
            <person name="Kuo A."/>
            <person name="Sato T.K."/>
            <person name="Potts K.M."/>
            <person name="Salamov A.A."/>
            <person name="LaButti K.M."/>
            <person name="Sun H."/>
            <person name="Clum A."/>
            <person name="Pangilinan J.L."/>
            <person name="Lindquist E.A."/>
            <person name="Lucas S."/>
            <person name="Lapidus A."/>
            <person name="Jin M."/>
            <person name="Gunawan C."/>
            <person name="Balan V."/>
            <person name="Dale B.E."/>
            <person name="Jeffries T.W."/>
            <person name="Zinkel R."/>
            <person name="Barry K.W."/>
            <person name="Grigoriev I.V."/>
            <person name="Gasch A.P."/>
        </authorList>
    </citation>
    <scope>NUCLEOTIDE SEQUENCE [LARGE SCALE GENOMIC DNA]</scope>
    <source>
        <strain evidence="3">NRRL Y-27907 / 11-Y1</strain>
    </source>
</reference>
<protein>
    <submittedName>
        <fullName evidence="2">Uncharacterized protein</fullName>
    </submittedName>
</protein>
<evidence type="ECO:0000313" key="2">
    <source>
        <dbReference type="EMBL" id="EGW31113.1"/>
    </source>
</evidence>